<evidence type="ECO:0000313" key="1">
    <source>
        <dbReference type="EMBL" id="VDP18382.1"/>
    </source>
</evidence>
<evidence type="ECO:0000313" key="2">
    <source>
        <dbReference type="Proteomes" id="UP000270296"/>
    </source>
</evidence>
<protein>
    <submittedName>
        <fullName evidence="3">Disintegrin domain-containing protein</fullName>
    </submittedName>
</protein>
<sequence>MHVGFLGSCPNGRASPKRCLNDRECAAYKPSTTCLCGLCCEVAARCPDGSSGSKHCCTDEECELSFSSNYGCYYGLCCWKSGSLSAASKRSHLPRLHCISNEECETFHSRDSACHDGDCMTIRNRYSLPCENSAQCRQAYGGEYSCQGSYCSRRVVLNVLSSDRHGSDCLTSANCEPSFVCDQGLCRSTSHLPNLPCGCQLKQRHQ</sequence>
<accession>A0A183IYE9</accession>
<organism evidence="3">
    <name type="scientific">Soboliphyme baturini</name>
    <dbReference type="NCBI Taxonomy" id="241478"/>
    <lineage>
        <taxon>Eukaryota</taxon>
        <taxon>Metazoa</taxon>
        <taxon>Ecdysozoa</taxon>
        <taxon>Nematoda</taxon>
        <taxon>Enoplea</taxon>
        <taxon>Dorylaimia</taxon>
        <taxon>Dioctophymatida</taxon>
        <taxon>Dioctophymatoidea</taxon>
        <taxon>Soboliphymatidae</taxon>
        <taxon>Soboliphyme</taxon>
    </lineage>
</organism>
<reference evidence="3" key="1">
    <citation type="submission" date="2016-06" db="UniProtKB">
        <authorList>
            <consortium name="WormBaseParasite"/>
        </authorList>
    </citation>
    <scope>IDENTIFICATION</scope>
</reference>
<evidence type="ECO:0000313" key="3">
    <source>
        <dbReference type="WBParaSite" id="SBAD_0000895801-mRNA-1"/>
    </source>
</evidence>
<reference evidence="1 2" key="2">
    <citation type="submission" date="2018-11" db="EMBL/GenBank/DDBJ databases">
        <authorList>
            <consortium name="Pathogen Informatics"/>
        </authorList>
    </citation>
    <scope>NUCLEOTIDE SEQUENCE [LARGE SCALE GENOMIC DNA]</scope>
</reference>
<proteinExistence type="predicted"/>
<name>A0A183IYE9_9BILA</name>
<dbReference type="Proteomes" id="UP000270296">
    <property type="component" value="Unassembled WGS sequence"/>
</dbReference>
<dbReference type="WBParaSite" id="SBAD_0000895801-mRNA-1">
    <property type="protein sequence ID" value="SBAD_0000895801-mRNA-1"/>
    <property type="gene ID" value="SBAD_0000895801"/>
</dbReference>
<keyword evidence="2" id="KW-1185">Reference proteome</keyword>
<dbReference type="AlphaFoldDB" id="A0A183IYE9"/>
<gene>
    <name evidence="1" type="ORF">SBAD_LOCUS8647</name>
</gene>
<dbReference type="EMBL" id="UZAM01011819">
    <property type="protein sequence ID" value="VDP18382.1"/>
    <property type="molecule type" value="Genomic_DNA"/>
</dbReference>